<sequence>MKRKWLITTGVGILLAAVVSGVLIKGLTPGANSSKQPTDVNKRFPIQPLGHESPPHNAAKNGKTGGGAGKGSANSGLVLQKESTSLQDTSFQNENPDRIFYRNKVITLMYHEVTPVQENKKSLKKAKFEQQLELMKDNGFQWITMNQYVDFVLHAKPVPPNAVLMTFDDGYESFYDEVYPLLLRYHVPATNFLIVNTIDNPKHSGISKLSWEQIQTMHQHGVDFYSHSYDSHFYAPLDAEGKRSKATLRGPIYLQSLGRKETNEEYLARVRSDLEEANSILRDKLGNTMNVIAFPYGVFSPALLRVCKELDTPVSFTVLPGINTPGSLNGYRVNAGGVDNDPEALIALMKEGAIPTGKKQSTGKSGSGGVIVIPKPFPLVINTTRIRAD</sequence>
<dbReference type="InterPro" id="IPR002509">
    <property type="entry name" value="NODB_dom"/>
</dbReference>
<proteinExistence type="predicted"/>
<dbReference type="RefSeq" id="WP_244719104.1">
    <property type="nucleotide sequence ID" value="NZ_JALIRP010000001.1"/>
</dbReference>
<dbReference type="InterPro" id="IPR051398">
    <property type="entry name" value="Polysacch_Deacetylase"/>
</dbReference>
<evidence type="ECO:0000313" key="5">
    <source>
        <dbReference type="EMBL" id="MCJ8010582.1"/>
    </source>
</evidence>
<dbReference type="GO" id="GO:0016810">
    <property type="term" value="F:hydrolase activity, acting on carbon-nitrogen (but not peptide) bonds"/>
    <property type="evidence" value="ECO:0007669"/>
    <property type="project" value="InterPro"/>
</dbReference>
<feature type="compositionally biased region" description="Polar residues" evidence="3">
    <location>
        <begin position="30"/>
        <end position="39"/>
    </location>
</feature>
<gene>
    <name evidence="5" type="ORF">MUG84_02355</name>
</gene>
<comment type="subcellular location">
    <subcellularLocation>
        <location evidence="1">Secreted</location>
    </subcellularLocation>
</comment>
<comment type="caution">
    <text evidence="5">The sequence shown here is derived from an EMBL/GenBank/DDBJ whole genome shotgun (WGS) entry which is preliminary data.</text>
</comment>
<dbReference type="EMBL" id="JALIRP010000001">
    <property type="protein sequence ID" value="MCJ8010582.1"/>
    <property type="molecule type" value="Genomic_DNA"/>
</dbReference>
<protein>
    <submittedName>
        <fullName evidence="5">Polysaccharide deacetylase family protein</fullName>
    </submittedName>
</protein>
<dbReference type="InterPro" id="IPR011330">
    <property type="entry name" value="Glyco_hydro/deAcase_b/a-brl"/>
</dbReference>
<evidence type="ECO:0000256" key="3">
    <source>
        <dbReference type="SAM" id="MobiDB-lite"/>
    </source>
</evidence>
<dbReference type="SUPFAM" id="SSF88713">
    <property type="entry name" value="Glycoside hydrolase/deacetylase"/>
    <property type="match status" value="1"/>
</dbReference>
<dbReference type="PANTHER" id="PTHR34216">
    <property type="match status" value="1"/>
</dbReference>
<reference evidence="5" key="1">
    <citation type="submission" date="2022-04" db="EMBL/GenBank/DDBJ databases">
        <title>Paenibacillus mangrovi sp. nov., a novel endophytic bacterium isolated from bark of Kandelia candel.</title>
        <authorList>
            <person name="Tuo L."/>
        </authorList>
    </citation>
    <scope>NUCLEOTIDE SEQUENCE</scope>
    <source>
        <strain evidence="5">KQZ6P-2</strain>
    </source>
</reference>
<organism evidence="5 6">
    <name type="scientific">Paenibacillus mangrovi</name>
    <dbReference type="NCBI Taxonomy" id="2931978"/>
    <lineage>
        <taxon>Bacteria</taxon>
        <taxon>Bacillati</taxon>
        <taxon>Bacillota</taxon>
        <taxon>Bacilli</taxon>
        <taxon>Bacillales</taxon>
        <taxon>Paenibacillaceae</taxon>
        <taxon>Paenibacillus</taxon>
    </lineage>
</organism>
<dbReference type="GO" id="GO:0005576">
    <property type="term" value="C:extracellular region"/>
    <property type="evidence" value="ECO:0007669"/>
    <property type="project" value="UniProtKB-SubCell"/>
</dbReference>
<evidence type="ECO:0000259" key="4">
    <source>
        <dbReference type="PROSITE" id="PS51677"/>
    </source>
</evidence>
<feature type="domain" description="NodB homology" evidence="4">
    <location>
        <begin position="161"/>
        <end position="389"/>
    </location>
</feature>
<evidence type="ECO:0000313" key="6">
    <source>
        <dbReference type="Proteomes" id="UP001139347"/>
    </source>
</evidence>
<dbReference type="PANTHER" id="PTHR34216:SF3">
    <property type="entry name" value="POLY-BETA-1,6-N-ACETYL-D-GLUCOSAMINE N-DEACETYLASE"/>
    <property type="match status" value="1"/>
</dbReference>
<dbReference type="GO" id="GO:0005975">
    <property type="term" value="P:carbohydrate metabolic process"/>
    <property type="evidence" value="ECO:0007669"/>
    <property type="project" value="InterPro"/>
</dbReference>
<evidence type="ECO:0000256" key="1">
    <source>
        <dbReference type="ARBA" id="ARBA00004613"/>
    </source>
</evidence>
<evidence type="ECO:0000256" key="2">
    <source>
        <dbReference type="ARBA" id="ARBA00022729"/>
    </source>
</evidence>
<dbReference type="PROSITE" id="PS51677">
    <property type="entry name" value="NODB"/>
    <property type="match status" value="1"/>
</dbReference>
<dbReference type="Proteomes" id="UP001139347">
    <property type="component" value="Unassembled WGS sequence"/>
</dbReference>
<dbReference type="CDD" id="cd10918">
    <property type="entry name" value="CE4_NodB_like_5s_6s"/>
    <property type="match status" value="1"/>
</dbReference>
<dbReference type="Pfam" id="PF01522">
    <property type="entry name" value="Polysacc_deac_1"/>
    <property type="match status" value="1"/>
</dbReference>
<name>A0A9X1WJM9_9BACL</name>
<keyword evidence="2" id="KW-0732">Signal</keyword>
<dbReference type="Gene3D" id="3.20.20.370">
    <property type="entry name" value="Glycoside hydrolase/deacetylase"/>
    <property type="match status" value="1"/>
</dbReference>
<feature type="region of interest" description="Disordered" evidence="3">
    <location>
        <begin position="28"/>
        <end position="75"/>
    </location>
</feature>
<dbReference type="AlphaFoldDB" id="A0A9X1WJM9"/>
<accession>A0A9X1WJM9</accession>
<keyword evidence="6" id="KW-1185">Reference proteome</keyword>